<proteinExistence type="predicted"/>
<dbReference type="Pfam" id="PF12571">
    <property type="entry name" value="Phage_tail_fib"/>
    <property type="match status" value="1"/>
</dbReference>
<dbReference type="PANTHER" id="PTHR35191:SF1">
    <property type="entry name" value="PROPHAGE SIDE TAIL FIBER PROTEIN HOMOLOG STFQ-RELATED"/>
    <property type="match status" value="1"/>
</dbReference>
<evidence type="ECO:0000313" key="4">
    <source>
        <dbReference type="Proteomes" id="UP000271870"/>
    </source>
</evidence>
<dbReference type="Proteomes" id="UP000271870">
    <property type="component" value="Unassembled WGS sequence"/>
</dbReference>
<dbReference type="Gene3D" id="2.60.40.3940">
    <property type="match status" value="1"/>
</dbReference>
<dbReference type="InterPro" id="IPR022225">
    <property type="entry name" value="Phage_tail_fibre_N"/>
</dbReference>
<keyword evidence="4" id="KW-1185">Reference proteome</keyword>
<name>A0ABX9WRM8_9GAMM</name>
<feature type="domain" description="Phage tail fibre protein N-terminal" evidence="1">
    <location>
        <begin position="1"/>
        <end position="150"/>
    </location>
</feature>
<dbReference type="RefSeq" id="WP_123251378.1">
    <property type="nucleotide sequence ID" value="NZ_RJLS01000023.1"/>
</dbReference>
<sequence>MSTKYIALLTEVGAARLANAIALGKQLEITQMGVGDGGGTLPTPDATQTKLINEKRRASLNSLNIDPANPNQIIAEQVIPESEGGFWLREIGLYDGDGNLVAVANCPETYKPQMQEGSGRVQTVRMILAVSQADAVSLNIDPAVVLASRKYVDDKVLSSLTYTNTNVIEVKSYTDNSLAEHIAATHPHKQYAPIDSPVFTGNPTALTPPLFDADTSIATTAFVQRALGNMKSAIGLNANKVLASDAFGCFIEAQVAGITITLPDASLCPGGVIEFNNISNGVVIVSGAGINILGPNNPSGSNTLKVQSGANIKFLSTGPQWRAIGGAGVAGAGLIGYQVLPSGIIIQWGVGSTLGAGVINQLFPVAYPNNFFSAVITESNSAGWNYNSVTVYGQSNSTKEMLKGYGAFVRSGGTLEFSSNISYHFIAIGN</sequence>
<dbReference type="PANTHER" id="PTHR35191">
    <property type="entry name" value="PROPHAGE SIDE TAIL FIBER PROTEIN HOMOLOG STFQ-RELATED"/>
    <property type="match status" value="1"/>
</dbReference>
<accession>A0ABX9WRM8</accession>
<gene>
    <name evidence="3" type="ORF">EFS38_16575</name>
</gene>
<protein>
    <submittedName>
        <fullName evidence="3">Phage tail protein</fullName>
    </submittedName>
</protein>
<dbReference type="InterPro" id="IPR051934">
    <property type="entry name" value="Phage_Tail_Fiber_Structural"/>
</dbReference>
<comment type="caution">
    <text evidence="3">The sequence shown here is derived from an EMBL/GenBank/DDBJ whole genome shotgun (WGS) entry which is preliminary data.</text>
</comment>
<organism evidence="3 4">
    <name type="scientific">Dickeya undicola</name>
    <dbReference type="NCBI Taxonomy" id="1577887"/>
    <lineage>
        <taxon>Bacteria</taxon>
        <taxon>Pseudomonadati</taxon>
        <taxon>Pseudomonadota</taxon>
        <taxon>Gammaproteobacteria</taxon>
        <taxon>Enterobacterales</taxon>
        <taxon>Pectobacteriaceae</taxon>
        <taxon>Dickeya</taxon>
    </lineage>
</organism>
<evidence type="ECO:0000259" key="2">
    <source>
        <dbReference type="Pfam" id="PF21882"/>
    </source>
</evidence>
<reference evidence="3 4" key="1">
    <citation type="submission" date="2018-11" db="EMBL/GenBank/DDBJ databases">
        <title>Characterization of surface water Dickeya isolates.</title>
        <authorList>
            <person name="Van Gijsegem F."/>
            <person name="Pedron J."/>
        </authorList>
    </citation>
    <scope>NUCLEOTIDE SEQUENCE [LARGE SCALE GENOMIC DNA]</scope>
    <source>
        <strain evidence="3 4">FVG10-MFV-A16</strain>
    </source>
</reference>
<dbReference type="InterPro" id="IPR054075">
    <property type="entry name" value="Gp53-like_C"/>
</dbReference>
<dbReference type="EMBL" id="RJLS01000023">
    <property type="protein sequence ID" value="RNM21086.1"/>
    <property type="molecule type" value="Genomic_DNA"/>
</dbReference>
<evidence type="ECO:0000313" key="3">
    <source>
        <dbReference type="EMBL" id="RNM21086.1"/>
    </source>
</evidence>
<feature type="domain" description="Putative tail fiber protein gp53-like C-terminal" evidence="2">
    <location>
        <begin position="340"/>
        <end position="430"/>
    </location>
</feature>
<dbReference type="Pfam" id="PF21882">
    <property type="entry name" value="Gp53-like_C"/>
    <property type="match status" value="1"/>
</dbReference>
<evidence type="ECO:0000259" key="1">
    <source>
        <dbReference type="Pfam" id="PF12571"/>
    </source>
</evidence>